<reference evidence="2" key="1">
    <citation type="journal article" date="2014" name="Front. Microbiol.">
        <title>High frequency of phylogenetically diverse reductive dehalogenase-homologous genes in deep subseafloor sedimentary metagenomes.</title>
        <authorList>
            <person name="Kawai M."/>
            <person name="Futagami T."/>
            <person name="Toyoda A."/>
            <person name="Takaki Y."/>
            <person name="Nishi S."/>
            <person name="Hori S."/>
            <person name="Arai W."/>
            <person name="Tsubouchi T."/>
            <person name="Morono Y."/>
            <person name="Uchiyama I."/>
            <person name="Ito T."/>
            <person name="Fujiyama A."/>
            <person name="Inagaki F."/>
            <person name="Takami H."/>
        </authorList>
    </citation>
    <scope>NUCLEOTIDE SEQUENCE</scope>
    <source>
        <strain evidence="2">Expedition CK06-06</strain>
    </source>
</reference>
<feature type="region of interest" description="Disordered" evidence="1">
    <location>
        <begin position="1"/>
        <end position="28"/>
    </location>
</feature>
<dbReference type="InterPro" id="IPR036866">
    <property type="entry name" value="RibonucZ/Hydroxyglut_hydro"/>
</dbReference>
<dbReference type="Gene3D" id="3.60.15.10">
    <property type="entry name" value="Ribonuclease Z/Hydroxyacylglutathione hydrolase-like"/>
    <property type="match status" value="1"/>
</dbReference>
<feature type="non-terminal residue" evidence="2">
    <location>
        <position position="220"/>
    </location>
</feature>
<sequence length="220" mass="24032">MANAGQYEDFRFPREQSTTKDGYPTPLSGLPITKTPVITKIKGASLKKYPEHYIPGKEPLADNEMRVTVLGSGSPTPVRRAQATSGYLVELGNGDNFIFDMGPGTPSNLYSMGVHPALLDKLFIAHLHLDHTGGIFSLFDAMGWARNTPLLVWGPSGTTPELGTAEFTKNVRKAAEWHVQSKRNLLPTGGTTIVSHEIDVSKFSPENPRQLAYDKNGVKI</sequence>
<dbReference type="Pfam" id="PF23023">
    <property type="entry name" value="Anti-Pycsar_Apyc1"/>
    <property type="match status" value="1"/>
</dbReference>
<accession>X0WR66</accession>
<evidence type="ECO:0000256" key="1">
    <source>
        <dbReference type="SAM" id="MobiDB-lite"/>
    </source>
</evidence>
<evidence type="ECO:0000313" key="2">
    <source>
        <dbReference type="EMBL" id="GAG15196.1"/>
    </source>
</evidence>
<dbReference type="GO" id="GO:0042781">
    <property type="term" value="F:3'-tRNA processing endoribonuclease activity"/>
    <property type="evidence" value="ECO:0007669"/>
    <property type="project" value="TreeGrafter"/>
</dbReference>
<name>X0WR66_9ZZZZ</name>
<dbReference type="PANTHER" id="PTHR46018">
    <property type="entry name" value="ZINC PHOSPHODIESTERASE ELAC PROTEIN 1"/>
    <property type="match status" value="1"/>
</dbReference>
<dbReference type="SUPFAM" id="SSF56281">
    <property type="entry name" value="Metallo-hydrolase/oxidoreductase"/>
    <property type="match status" value="1"/>
</dbReference>
<comment type="caution">
    <text evidence="2">The sequence shown here is derived from an EMBL/GenBank/DDBJ whole genome shotgun (WGS) entry which is preliminary data.</text>
</comment>
<gene>
    <name evidence="2" type="ORF">S01H1_57829</name>
</gene>
<organism evidence="2">
    <name type="scientific">marine sediment metagenome</name>
    <dbReference type="NCBI Taxonomy" id="412755"/>
    <lineage>
        <taxon>unclassified sequences</taxon>
        <taxon>metagenomes</taxon>
        <taxon>ecological metagenomes</taxon>
    </lineage>
</organism>
<proteinExistence type="predicted"/>
<dbReference type="AlphaFoldDB" id="X0WR66"/>
<protein>
    <submittedName>
        <fullName evidence="2">Uncharacterized protein</fullName>
    </submittedName>
</protein>
<dbReference type="PANTHER" id="PTHR46018:SF2">
    <property type="entry name" value="ZINC PHOSPHODIESTERASE ELAC PROTEIN 1"/>
    <property type="match status" value="1"/>
</dbReference>
<feature type="compositionally biased region" description="Basic and acidic residues" evidence="1">
    <location>
        <begin position="8"/>
        <end position="18"/>
    </location>
</feature>
<dbReference type="EMBL" id="BARS01037740">
    <property type="protein sequence ID" value="GAG15196.1"/>
    <property type="molecule type" value="Genomic_DNA"/>
</dbReference>